<dbReference type="PANTHER" id="PTHR33198">
    <property type="entry name" value="ANK_REP_REGION DOMAIN-CONTAINING PROTEIN-RELATED"/>
    <property type="match status" value="1"/>
</dbReference>
<comment type="caution">
    <text evidence="2">The sequence shown here is derived from an EMBL/GenBank/DDBJ whole genome shotgun (WGS) entry which is preliminary data.</text>
</comment>
<keyword evidence="3" id="KW-1185">Reference proteome</keyword>
<evidence type="ECO:0000256" key="1">
    <source>
        <dbReference type="SAM" id="MobiDB-lite"/>
    </source>
</evidence>
<reference evidence="2 3" key="1">
    <citation type="journal article" date="2017" name="PLoS Biol.">
        <title>The sea cucumber genome provides insights into morphological evolution and visceral regeneration.</title>
        <authorList>
            <person name="Zhang X."/>
            <person name="Sun L."/>
            <person name="Yuan J."/>
            <person name="Sun Y."/>
            <person name="Gao Y."/>
            <person name="Zhang L."/>
            <person name="Li S."/>
            <person name="Dai H."/>
            <person name="Hamel J.F."/>
            <person name="Liu C."/>
            <person name="Yu Y."/>
            <person name="Liu S."/>
            <person name="Lin W."/>
            <person name="Guo K."/>
            <person name="Jin S."/>
            <person name="Xu P."/>
            <person name="Storey K.B."/>
            <person name="Huan P."/>
            <person name="Zhang T."/>
            <person name="Zhou Y."/>
            <person name="Zhang J."/>
            <person name="Lin C."/>
            <person name="Li X."/>
            <person name="Xing L."/>
            <person name="Huo D."/>
            <person name="Sun M."/>
            <person name="Wang L."/>
            <person name="Mercier A."/>
            <person name="Li F."/>
            <person name="Yang H."/>
            <person name="Xiang J."/>
        </authorList>
    </citation>
    <scope>NUCLEOTIDE SEQUENCE [LARGE SCALE GENOMIC DNA]</scope>
    <source>
        <strain evidence="2">Shaxun</strain>
        <tissue evidence="2">Muscle</tissue>
    </source>
</reference>
<accession>A0A2G8KXK8</accession>
<name>A0A2G8KXK8_STIJA</name>
<evidence type="ECO:0008006" key="4">
    <source>
        <dbReference type="Google" id="ProtNLM"/>
    </source>
</evidence>
<dbReference type="Proteomes" id="UP000230750">
    <property type="component" value="Unassembled WGS sequence"/>
</dbReference>
<dbReference type="PANTHER" id="PTHR33198:SF20">
    <property type="entry name" value="RETROTRANSPOSON GAG DOMAIN-CONTAINING PROTEIN"/>
    <property type="match status" value="1"/>
</dbReference>
<organism evidence="2 3">
    <name type="scientific">Stichopus japonicus</name>
    <name type="common">Sea cucumber</name>
    <dbReference type="NCBI Taxonomy" id="307972"/>
    <lineage>
        <taxon>Eukaryota</taxon>
        <taxon>Metazoa</taxon>
        <taxon>Echinodermata</taxon>
        <taxon>Eleutherozoa</taxon>
        <taxon>Echinozoa</taxon>
        <taxon>Holothuroidea</taxon>
        <taxon>Aspidochirotacea</taxon>
        <taxon>Aspidochirotida</taxon>
        <taxon>Stichopodidae</taxon>
        <taxon>Apostichopus</taxon>
    </lineage>
</organism>
<gene>
    <name evidence="2" type="ORF">BSL78_10361</name>
</gene>
<dbReference type="AlphaFoldDB" id="A0A2G8KXK8"/>
<dbReference type="EMBL" id="MRZV01000315">
    <property type="protein sequence ID" value="PIK52728.1"/>
    <property type="molecule type" value="Genomic_DNA"/>
</dbReference>
<proteinExistence type="predicted"/>
<sequence length="253" mass="28793">MQAIPPPIQFLPKPGTPSTPWAQWKQLSMNYLLASDLLTATPERKQALLLHSLGAEGQRIFYTLPQPVPPPSTTPATPTSSAPATPDIFEQTLQILQSHFQPMVNVVAERFRFRKRAQLPGESVDIYSASLRQLTKYCEFNVFTDEMIRDQLVEKTTSSRIQERLLLEKDLTLGKAIDIARHVERAVREARELNTTTHQAGFIILYISYYLIDHYYSLYNITCHMPATYIPIGSACDPTGLLLSLPYLYYYII</sequence>
<feature type="region of interest" description="Disordered" evidence="1">
    <location>
        <begin position="63"/>
        <end position="84"/>
    </location>
</feature>
<evidence type="ECO:0000313" key="3">
    <source>
        <dbReference type="Proteomes" id="UP000230750"/>
    </source>
</evidence>
<evidence type="ECO:0000313" key="2">
    <source>
        <dbReference type="EMBL" id="PIK52728.1"/>
    </source>
</evidence>
<protein>
    <recommendedName>
        <fullName evidence="4">Retrotransposon gag domain-containing protein</fullName>
    </recommendedName>
</protein>
<dbReference type="OrthoDB" id="10066365at2759"/>
<feature type="compositionally biased region" description="Low complexity" evidence="1">
    <location>
        <begin position="74"/>
        <end position="84"/>
    </location>
</feature>